<dbReference type="GeneID" id="113210946"/>
<proteinExistence type="predicted"/>
<name>A0A6J1SUI0_FRAOC</name>
<reference evidence="2 3" key="1">
    <citation type="submission" date="2025-04" db="UniProtKB">
        <authorList>
            <consortium name="RefSeq"/>
        </authorList>
    </citation>
    <scope>IDENTIFICATION</scope>
    <source>
        <tissue evidence="2 3">Whole organism</tissue>
    </source>
</reference>
<protein>
    <submittedName>
        <fullName evidence="2 3">Annexin A7-like</fullName>
    </submittedName>
</protein>
<dbReference type="RefSeq" id="XP_026284934.1">
    <property type="nucleotide sequence ID" value="XM_026429149.2"/>
</dbReference>
<evidence type="ECO:0000313" key="1">
    <source>
        <dbReference type="Proteomes" id="UP000504606"/>
    </source>
</evidence>
<dbReference type="KEGG" id="foc:113210946"/>
<gene>
    <name evidence="2" type="primary">LOC113210946</name>
    <name evidence="3" type="synonym">LOC127749436</name>
</gene>
<dbReference type="Proteomes" id="UP000504606">
    <property type="component" value="Unplaced"/>
</dbReference>
<keyword evidence="1" id="KW-1185">Reference proteome</keyword>
<organism evidence="1 2">
    <name type="scientific">Frankliniella occidentalis</name>
    <name type="common">Western flower thrips</name>
    <name type="synonym">Euthrips occidentalis</name>
    <dbReference type="NCBI Taxonomy" id="133901"/>
    <lineage>
        <taxon>Eukaryota</taxon>
        <taxon>Metazoa</taxon>
        <taxon>Ecdysozoa</taxon>
        <taxon>Arthropoda</taxon>
        <taxon>Hexapoda</taxon>
        <taxon>Insecta</taxon>
        <taxon>Pterygota</taxon>
        <taxon>Neoptera</taxon>
        <taxon>Paraneoptera</taxon>
        <taxon>Thysanoptera</taxon>
        <taxon>Terebrantia</taxon>
        <taxon>Thripoidea</taxon>
        <taxon>Thripidae</taxon>
        <taxon>Frankliniella</taxon>
    </lineage>
</organism>
<evidence type="ECO:0000313" key="2">
    <source>
        <dbReference type="RefSeq" id="XP_026284934.1"/>
    </source>
</evidence>
<dbReference type="AlphaFoldDB" id="A0A6J1SUI0"/>
<accession>A0A6J1SUI0</accession>
<evidence type="ECO:0000313" key="3">
    <source>
        <dbReference type="RefSeq" id="XP_052123495.1"/>
    </source>
</evidence>
<dbReference type="KEGG" id="foc:127749436"/>
<sequence>MPPPHPSQVAVPRFKNIGFPRNQFQLALYTVRGTRTRMSSPAAALRALVVLCGALLVALPPPPAAAYPRPFPHPHPHPRAFPMAMPSYDPYCPYPEGGGDGYDYAYGAEDGNGLYGSGDAGYAQGYNAYSSYSGYGAGSMGGYGGGYAHPSGMSASSFGVGFGR</sequence>
<dbReference type="RefSeq" id="XP_052123495.1">
    <property type="nucleotide sequence ID" value="XM_052267535.1"/>
</dbReference>